<dbReference type="Pfam" id="PF12840">
    <property type="entry name" value="HTH_20"/>
    <property type="match status" value="1"/>
</dbReference>
<dbReference type="KEGG" id="pglu:A3958_04030"/>
<comment type="caution">
    <text evidence="2">The sequence shown here is derived from an EMBL/GenBank/DDBJ whole genome shotgun (WGS) entry which is preliminary data.</text>
</comment>
<dbReference type="STRING" id="59843.A3958_04030"/>
<dbReference type="OrthoDB" id="2651007at2"/>
<evidence type="ECO:0000313" key="3">
    <source>
        <dbReference type="Proteomes" id="UP000076796"/>
    </source>
</evidence>
<dbReference type="Gene3D" id="1.10.10.10">
    <property type="entry name" value="Winged helix-like DNA-binding domain superfamily/Winged helix DNA-binding domain"/>
    <property type="match status" value="1"/>
</dbReference>
<dbReference type="GeneID" id="97553618"/>
<evidence type="ECO:0000313" key="2">
    <source>
        <dbReference type="EMBL" id="KZS44624.1"/>
    </source>
</evidence>
<proteinExistence type="predicted"/>
<accession>A0A163FY16</accession>
<sequence>MDQDHNQSIEISVEQAKLLGSAQRVKILGTMLDTAKTAKQVADELGESPGSIHYHIQKLYDGGLIDLVETRTVGGIVEKYYKSKAKWFNTKGTQMMDPVLADDYAAATRTRISLRLQLNGDQYQEMTTEFKELLEKWVNKTIATKSSDSQEFAIGINVISTELEDK</sequence>
<dbReference type="SUPFAM" id="SSF46785">
    <property type="entry name" value="Winged helix' DNA-binding domain"/>
    <property type="match status" value="1"/>
</dbReference>
<dbReference type="CDD" id="cd00090">
    <property type="entry name" value="HTH_ARSR"/>
    <property type="match status" value="1"/>
</dbReference>
<evidence type="ECO:0000256" key="1">
    <source>
        <dbReference type="ARBA" id="ARBA00023125"/>
    </source>
</evidence>
<protein>
    <submittedName>
        <fullName evidence="2">Transcriptional regulator</fullName>
    </submittedName>
</protein>
<dbReference type="InterPro" id="IPR011991">
    <property type="entry name" value="ArsR-like_HTH"/>
</dbReference>
<keyword evidence="1" id="KW-0238">DNA-binding</keyword>
<dbReference type="GO" id="GO:0003677">
    <property type="term" value="F:DNA binding"/>
    <property type="evidence" value="ECO:0007669"/>
    <property type="project" value="UniProtKB-KW"/>
</dbReference>
<reference evidence="2" key="1">
    <citation type="journal article" date="2016" name="Genome Announc.">
        <title>Draft genomes of two strains of Paenibacillus glucanolyticus with capability to degrade lignocellulose.</title>
        <authorList>
            <person name="Mathews S.L."/>
            <person name="Pawlak J."/>
            <person name="Grunden A.M."/>
        </authorList>
    </citation>
    <scope>NUCLEOTIDE SEQUENCE [LARGE SCALE GENOMIC DNA]</scope>
    <source>
        <strain evidence="2">SLM1</strain>
    </source>
</reference>
<dbReference type="InterPro" id="IPR036390">
    <property type="entry name" value="WH_DNA-bd_sf"/>
</dbReference>
<organism evidence="2 3">
    <name type="scientific">Paenibacillus glucanolyticus</name>
    <dbReference type="NCBI Taxonomy" id="59843"/>
    <lineage>
        <taxon>Bacteria</taxon>
        <taxon>Bacillati</taxon>
        <taxon>Bacillota</taxon>
        <taxon>Bacilli</taxon>
        <taxon>Bacillales</taxon>
        <taxon>Paenibacillaceae</taxon>
        <taxon>Paenibacillus</taxon>
    </lineage>
</organism>
<name>A0A163FY16_9BACL</name>
<dbReference type="EMBL" id="LWMH01000002">
    <property type="protein sequence ID" value="KZS44624.1"/>
    <property type="molecule type" value="Genomic_DNA"/>
</dbReference>
<dbReference type="Proteomes" id="UP000076796">
    <property type="component" value="Unassembled WGS sequence"/>
</dbReference>
<dbReference type="InterPro" id="IPR036388">
    <property type="entry name" value="WH-like_DNA-bd_sf"/>
</dbReference>
<gene>
    <name evidence="2" type="ORF">AWU65_31785</name>
</gene>
<dbReference type="RefSeq" id="WP_006212393.1">
    <property type="nucleotide sequence ID" value="NZ_CBCSBX010000002.1"/>
</dbReference>
<keyword evidence="3" id="KW-1185">Reference proteome</keyword>
<dbReference type="AlphaFoldDB" id="A0A163FY16"/>